<sequence>MVPSFLRRPGRRRTLQAAVATAAVLGLLLWWLLPLGGDGRPDGKVVFATGVRTGVYAEYGRLLREGLARDEPGLDVRLHPSEGSIDNLRKVTAGRADFAVAAADSVATYRRDRLPGWQRLRAVARLYDDYVQLVVLRDSPVRRTTDLRGLRVGVGEDGSGVQLITRRLLSAAGLDFDRDVAAVRMGLNTMPKLLREGEIDAFFWSGGLPTEAVERLAGQAEIELVPLGDLLGALHAQGELARYYRAAVMPPDAYPTVQRDTAVPTLAVANLLVTTEREDSRLTESVTSTVIRDRDRIGRVVHAAQRVDLRTAVFTDPLELHEGAARYYREQKP</sequence>
<comment type="caution">
    <text evidence="1">The sequence shown here is derived from an EMBL/GenBank/DDBJ whole genome shotgun (WGS) entry which is preliminary data.</text>
</comment>
<reference evidence="2" key="1">
    <citation type="journal article" date="2019" name="Int. J. Syst. Evol. Microbiol.">
        <title>The Global Catalogue of Microorganisms (GCM) 10K type strain sequencing project: providing services to taxonomists for standard genome sequencing and annotation.</title>
        <authorList>
            <consortium name="The Broad Institute Genomics Platform"/>
            <consortium name="The Broad Institute Genome Sequencing Center for Infectious Disease"/>
            <person name="Wu L."/>
            <person name="Ma J."/>
        </authorList>
    </citation>
    <scope>NUCLEOTIDE SEQUENCE [LARGE SCALE GENOMIC DNA]</scope>
    <source>
        <strain evidence="2">JCM 15481</strain>
    </source>
</reference>
<evidence type="ECO:0000313" key="1">
    <source>
        <dbReference type="EMBL" id="GAA2116966.1"/>
    </source>
</evidence>
<proteinExistence type="predicted"/>
<dbReference type="InterPro" id="IPR011852">
    <property type="entry name" value="TRAP_TAXI"/>
</dbReference>
<accession>A0ABP5JLG8</accession>
<dbReference type="SUPFAM" id="SSF53850">
    <property type="entry name" value="Periplasmic binding protein-like II"/>
    <property type="match status" value="1"/>
</dbReference>
<dbReference type="RefSeq" id="WP_344289252.1">
    <property type="nucleotide sequence ID" value="NZ_BAAAPF010000034.1"/>
</dbReference>
<protein>
    <submittedName>
        <fullName evidence="1">TAXI family TRAP transporter solute-binding subunit</fullName>
    </submittedName>
</protein>
<organism evidence="1 2">
    <name type="scientific">Streptomyces synnematoformans</name>
    <dbReference type="NCBI Taxonomy" id="415721"/>
    <lineage>
        <taxon>Bacteria</taxon>
        <taxon>Bacillati</taxon>
        <taxon>Actinomycetota</taxon>
        <taxon>Actinomycetes</taxon>
        <taxon>Kitasatosporales</taxon>
        <taxon>Streptomycetaceae</taxon>
        <taxon>Streptomyces</taxon>
    </lineage>
</organism>
<gene>
    <name evidence="1" type="ORF">GCM10009802_17730</name>
</gene>
<name>A0ABP5JLG8_9ACTN</name>
<dbReference type="Proteomes" id="UP001500443">
    <property type="component" value="Unassembled WGS sequence"/>
</dbReference>
<dbReference type="EMBL" id="BAAAPF010000034">
    <property type="protein sequence ID" value="GAA2116966.1"/>
    <property type="molecule type" value="Genomic_DNA"/>
</dbReference>
<dbReference type="PANTHER" id="PTHR42941:SF1">
    <property type="entry name" value="SLL1037 PROTEIN"/>
    <property type="match status" value="1"/>
</dbReference>
<dbReference type="Pfam" id="PF16868">
    <property type="entry name" value="NMT1_3"/>
    <property type="match status" value="1"/>
</dbReference>
<dbReference type="PANTHER" id="PTHR42941">
    <property type="entry name" value="SLL1037 PROTEIN"/>
    <property type="match status" value="1"/>
</dbReference>
<evidence type="ECO:0000313" key="2">
    <source>
        <dbReference type="Proteomes" id="UP001500443"/>
    </source>
</evidence>
<dbReference type="Gene3D" id="3.40.190.10">
    <property type="entry name" value="Periplasmic binding protein-like II"/>
    <property type="match status" value="2"/>
</dbReference>
<dbReference type="NCBIfam" id="TIGR02122">
    <property type="entry name" value="TRAP_TAXI"/>
    <property type="match status" value="1"/>
</dbReference>
<keyword evidence="2" id="KW-1185">Reference proteome</keyword>